<evidence type="ECO:0000313" key="3">
    <source>
        <dbReference type="EMBL" id="EBM6791838.1"/>
    </source>
</evidence>
<dbReference type="EMBL" id="AAHCHO010000006">
    <property type="protein sequence ID" value="EBU5349974.1"/>
    <property type="molecule type" value="Genomic_DNA"/>
</dbReference>
<evidence type="ECO:0000313" key="4">
    <source>
        <dbReference type="EMBL" id="EBM7147549.1"/>
    </source>
</evidence>
<dbReference type="EMBL" id="AAKAEB010000034">
    <property type="protein sequence ID" value="ECQ2398201.1"/>
    <property type="molecule type" value="Genomic_DNA"/>
</dbReference>
<gene>
    <name evidence="5" type="ORF">C0O14_13755</name>
    <name evidence="4" type="ORF">D3452_09150</name>
    <name evidence="3" type="ORF">D3R27_05320</name>
    <name evidence="2" type="ORF">EAB33_05115</name>
    <name evidence="6" type="ORF">FZ253_16400</name>
</gene>
<dbReference type="Pfam" id="PF08722">
    <property type="entry name" value="Tn7_TnsA-like_N"/>
    <property type="match status" value="1"/>
</dbReference>
<dbReference type="GO" id="GO:0003676">
    <property type="term" value="F:nucleic acid binding"/>
    <property type="evidence" value="ECO:0007669"/>
    <property type="project" value="InterPro"/>
</dbReference>
<dbReference type="InterPro" id="IPR011856">
    <property type="entry name" value="tRNA_endonuc-like_dom_sf"/>
</dbReference>
<sequence length="277" mass="31628">MSRQRRLRSYEDYEKALSKGVGSGQLQDYQPWLRVQDVKSHGNRSLIFGLKTLRNHHVMSSIESDFFYQAEFNDSVIDIREQFPLLPLNLTEQIAGHIGVKHPLVRGVKGPPVLYVMTTDFLLTVKDPTGGIKYKAFAVKPDCIPTLRMAEKLEIERLFWAMHDIEFKVYVGSELNRIRSKNIAWVTSAIRIDAAHYEHLPFDDVVQALQPGDYALEALCSSQARRLNVEGSDIMTIIQVVIAKKLILVDLTTPIPELGVLRVLSNSYHQKVNERWV</sequence>
<evidence type="ECO:0000313" key="6">
    <source>
        <dbReference type="EMBL" id="ECQ2398201.1"/>
    </source>
</evidence>
<dbReference type="InterPro" id="IPR011335">
    <property type="entry name" value="Restrct_endonuc-II-like"/>
</dbReference>
<name>A0A5Y7PXP5_SALER</name>
<dbReference type="AlphaFoldDB" id="A0A5Y7PXP5"/>
<evidence type="ECO:0000259" key="1">
    <source>
        <dbReference type="Pfam" id="PF08722"/>
    </source>
</evidence>
<dbReference type="EMBL" id="AAGDMI010000011">
    <property type="protein sequence ID" value="EBM7147549.1"/>
    <property type="molecule type" value="Genomic_DNA"/>
</dbReference>
<feature type="domain" description="TnsA endonuclease N-terminal" evidence="1">
    <location>
        <begin position="73"/>
        <end position="170"/>
    </location>
</feature>
<dbReference type="EMBL" id="AACTXT010000006">
    <property type="protein sequence ID" value="EAM1282965.1"/>
    <property type="molecule type" value="Genomic_DNA"/>
</dbReference>
<dbReference type="EMBL" id="AAGDJL010000003">
    <property type="protein sequence ID" value="EBM6791838.1"/>
    <property type="molecule type" value="Genomic_DNA"/>
</dbReference>
<dbReference type="CDD" id="cd22362">
    <property type="entry name" value="TnsA_endonuclease-like"/>
    <property type="match status" value="1"/>
</dbReference>
<protein>
    <submittedName>
        <fullName evidence="6">Transposase</fullName>
    </submittedName>
</protein>
<evidence type="ECO:0000313" key="2">
    <source>
        <dbReference type="EMBL" id="EAM1282965.1"/>
    </source>
</evidence>
<evidence type="ECO:0000313" key="5">
    <source>
        <dbReference type="EMBL" id="EBU5349974.1"/>
    </source>
</evidence>
<comment type="caution">
    <text evidence="6">The sequence shown here is derived from an EMBL/GenBank/DDBJ whole genome shotgun (WGS) entry which is preliminary data.</text>
</comment>
<accession>A0A5Y7PXP5</accession>
<dbReference type="RefSeq" id="WP_048957661.1">
    <property type="nucleotide sequence ID" value="NZ_JYPQ01000015.1"/>
</dbReference>
<dbReference type="InterPro" id="IPR014833">
    <property type="entry name" value="TnsA_N"/>
</dbReference>
<reference evidence="6" key="1">
    <citation type="submission" date="2019-08" db="EMBL/GenBank/DDBJ databases">
        <authorList>
            <consortium name="PulseNet: The National Subtyping Network for Foodborne Disease Surveillance"/>
            <person name="Tarr C.L."/>
            <person name="Trees E."/>
            <person name="Katz L.S."/>
            <person name="Carleton-Romer H.A."/>
            <person name="Stroika S."/>
            <person name="Kucerova Z."/>
            <person name="Roache K.F."/>
            <person name="Sabol A.L."/>
            <person name="Besser J."/>
            <person name="Gerner-Smidt P."/>
        </authorList>
    </citation>
    <scope>NUCLEOTIDE SEQUENCE</scope>
    <source>
        <strain evidence="5">2009K1310</strain>
        <strain evidence="4">PNUSAS052936</strain>
        <strain evidence="3">PNUSAS053120</strain>
        <strain evidence="2">PNUSAS056972</strain>
        <strain evidence="6">PNUSAS094379</strain>
    </source>
</reference>
<dbReference type="Gene3D" id="3.40.1350.10">
    <property type="match status" value="1"/>
</dbReference>
<organism evidence="6">
    <name type="scientific">Salmonella enterica</name>
    <name type="common">Salmonella choleraesuis</name>
    <dbReference type="NCBI Taxonomy" id="28901"/>
    <lineage>
        <taxon>Bacteria</taxon>
        <taxon>Pseudomonadati</taxon>
        <taxon>Pseudomonadota</taxon>
        <taxon>Gammaproteobacteria</taxon>
        <taxon>Enterobacterales</taxon>
        <taxon>Enterobacteriaceae</taxon>
        <taxon>Salmonella</taxon>
    </lineage>
</organism>
<dbReference type="SUPFAM" id="SSF52980">
    <property type="entry name" value="Restriction endonuclease-like"/>
    <property type="match status" value="1"/>
</dbReference>
<proteinExistence type="predicted"/>